<feature type="transmembrane region" description="Helical" evidence="8">
    <location>
        <begin position="266"/>
        <end position="289"/>
    </location>
</feature>
<keyword evidence="1" id="KW-1003">Cell membrane</keyword>
<dbReference type="CDD" id="cd04187">
    <property type="entry name" value="DPM1_like_bac"/>
    <property type="match status" value="1"/>
</dbReference>
<dbReference type="InterPro" id="IPR001173">
    <property type="entry name" value="Glyco_trans_2-like"/>
</dbReference>
<accession>A0A2H0BVR2</accession>
<evidence type="ECO:0000256" key="1">
    <source>
        <dbReference type="ARBA" id="ARBA00022475"/>
    </source>
</evidence>
<evidence type="ECO:0000256" key="8">
    <source>
        <dbReference type="SAM" id="Phobius"/>
    </source>
</evidence>
<dbReference type="InterPro" id="IPR029044">
    <property type="entry name" value="Nucleotide-diphossugar_trans"/>
</dbReference>
<keyword evidence="3 10" id="KW-0808">Transferase</keyword>
<dbReference type="GO" id="GO:0016757">
    <property type="term" value="F:glycosyltransferase activity"/>
    <property type="evidence" value="ECO:0007669"/>
    <property type="project" value="UniProtKB-KW"/>
</dbReference>
<evidence type="ECO:0000256" key="2">
    <source>
        <dbReference type="ARBA" id="ARBA00022676"/>
    </source>
</evidence>
<evidence type="ECO:0000259" key="9">
    <source>
        <dbReference type="Pfam" id="PF00535"/>
    </source>
</evidence>
<keyword evidence="4 8" id="KW-0812">Transmembrane</keyword>
<evidence type="ECO:0000256" key="4">
    <source>
        <dbReference type="ARBA" id="ARBA00022692"/>
    </source>
</evidence>
<dbReference type="Gene3D" id="3.90.550.10">
    <property type="entry name" value="Spore Coat Polysaccharide Biosynthesis Protein SpsA, Chain A"/>
    <property type="match status" value="1"/>
</dbReference>
<keyword evidence="2" id="KW-0328">Glycosyltransferase</keyword>
<dbReference type="Proteomes" id="UP000231246">
    <property type="component" value="Unassembled WGS sequence"/>
</dbReference>
<sequence length="303" mass="33903">MPNISVVIPVNNEEESLPSLYGELSTVLKKLKADYEIIFINDGSTDKSQEVLTNLKKQDSNIKIIKFRANFGKSAALSKGLEMTTKETIVMLDADLQDDPKEIPKLLNKLDEGYDLVSGWRANRSDTGVKKVSSILFNGGTRLISGVQLHDFNCGLKAFTKEVASELYLHGELHRYIPVLAAKKKFRVAEIAVNHRYRKFGKSKYGFGRSWRSILDLLTIIFLTDYATKPAHFFGMLGLFFLTIGVVSDGYVTFLKITTGSTQNKIPMLLAGILFILVGIQLLSTGLIAEMITHYNRKSRTEL</sequence>
<reference evidence="10 11" key="1">
    <citation type="submission" date="2017-09" db="EMBL/GenBank/DDBJ databases">
        <title>Depth-based differentiation of microbial function through sediment-hosted aquifers and enrichment of novel symbionts in the deep terrestrial subsurface.</title>
        <authorList>
            <person name="Probst A.J."/>
            <person name="Ladd B."/>
            <person name="Jarett J.K."/>
            <person name="Geller-Mcgrath D.E."/>
            <person name="Sieber C.M."/>
            <person name="Emerson J.B."/>
            <person name="Anantharaman K."/>
            <person name="Thomas B.C."/>
            <person name="Malmstrom R."/>
            <person name="Stieglmeier M."/>
            <person name="Klingl A."/>
            <person name="Woyke T."/>
            <person name="Ryan C.M."/>
            <person name="Banfield J.F."/>
        </authorList>
    </citation>
    <scope>NUCLEOTIDE SEQUENCE [LARGE SCALE GENOMIC DNA]</scope>
    <source>
        <strain evidence="10">CG22_combo_CG10-13_8_21_14_all_38_20</strain>
    </source>
</reference>
<gene>
    <name evidence="10" type="ORF">COW99_02700</name>
</gene>
<organism evidence="10 11">
    <name type="scientific">Candidatus Roizmanbacteria bacterium CG22_combo_CG10-13_8_21_14_all_38_20</name>
    <dbReference type="NCBI Taxonomy" id="1974862"/>
    <lineage>
        <taxon>Bacteria</taxon>
        <taxon>Candidatus Roizmaniibacteriota</taxon>
    </lineage>
</organism>
<keyword evidence="5" id="KW-0448">Lipopolysaccharide biosynthesis</keyword>
<evidence type="ECO:0000313" key="10">
    <source>
        <dbReference type="EMBL" id="PIP61765.1"/>
    </source>
</evidence>
<keyword evidence="7 8" id="KW-0472">Membrane</keyword>
<keyword evidence="6 8" id="KW-1133">Transmembrane helix</keyword>
<dbReference type="SUPFAM" id="SSF53448">
    <property type="entry name" value="Nucleotide-diphospho-sugar transferases"/>
    <property type="match status" value="1"/>
</dbReference>
<dbReference type="EMBL" id="PCTA01000017">
    <property type="protein sequence ID" value="PIP61765.1"/>
    <property type="molecule type" value="Genomic_DNA"/>
</dbReference>
<feature type="transmembrane region" description="Helical" evidence="8">
    <location>
        <begin position="233"/>
        <end position="254"/>
    </location>
</feature>
<evidence type="ECO:0000256" key="6">
    <source>
        <dbReference type="ARBA" id="ARBA00022989"/>
    </source>
</evidence>
<comment type="caution">
    <text evidence="10">The sequence shown here is derived from an EMBL/GenBank/DDBJ whole genome shotgun (WGS) entry which is preliminary data.</text>
</comment>
<evidence type="ECO:0000256" key="3">
    <source>
        <dbReference type="ARBA" id="ARBA00022679"/>
    </source>
</evidence>
<dbReference type="Pfam" id="PF00535">
    <property type="entry name" value="Glycos_transf_2"/>
    <property type="match status" value="1"/>
</dbReference>
<feature type="domain" description="Glycosyltransferase 2-like" evidence="9">
    <location>
        <begin position="5"/>
        <end position="164"/>
    </location>
</feature>
<evidence type="ECO:0000256" key="5">
    <source>
        <dbReference type="ARBA" id="ARBA00022985"/>
    </source>
</evidence>
<protein>
    <submittedName>
        <fullName evidence="10">Glycosyltransferase</fullName>
    </submittedName>
</protein>
<name>A0A2H0BVR2_9BACT</name>
<evidence type="ECO:0000256" key="7">
    <source>
        <dbReference type="ARBA" id="ARBA00023136"/>
    </source>
</evidence>
<dbReference type="GO" id="GO:0009103">
    <property type="term" value="P:lipopolysaccharide biosynthetic process"/>
    <property type="evidence" value="ECO:0007669"/>
    <property type="project" value="UniProtKB-KW"/>
</dbReference>
<proteinExistence type="predicted"/>
<dbReference type="AlphaFoldDB" id="A0A2H0BVR2"/>
<evidence type="ECO:0000313" key="11">
    <source>
        <dbReference type="Proteomes" id="UP000231246"/>
    </source>
</evidence>
<dbReference type="InterPro" id="IPR050256">
    <property type="entry name" value="Glycosyltransferase_2"/>
</dbReference>
<dbReference type="PANTHER" id="PTHR48090">
    <property type="entry name" value="UNDECAPRENYL-PHOSPHATE 4-DEOXY-4-FORMAMIDO-L-ARABINOSE TRANSFERASE-RELATED"/>
    <property type="match status" value="1"/>
</dbReference>
<dbReference type="PANTHER" id="PTHR48090:SF3">
    <property type="entry name" value="UNDECAPRENYL-PHOSPHATE 4-DEOXY-4-FORMAMIDO-L-ARABINOSE TRANSFERASE"/>
    <property type="match status" value="1"/>
</dbReference>
<dbReference type="GO" id="GO:0005886">
    <property type="term" value="C:plasma membrane"/>
    <property type="evidence" value="ECO:0007669"/>
    <property type="project" value="TreeGrafter"/>
</dbReference>